<dbReference type="Proteomes" id="UP000772434">
    <property type="component" value="Unassembled WGS sequence"/>
</dbReference>
<dbReference type="SMART" id="SM00355">
    <property type="entry name" value="ZnF_C2H2"/>
    <property type="match status" value="1"/>
</dbReference>
<comment type="caution">
    <text evidence="4">The sequence shown here is derived from an EMBL/GenBank/DDBJ whole genome shotgun (WGS) entry which is preliminary data.</text>
</comment>
<protein>
    <recommendedName>
        <fullName evidence="3">C2H2-type domain-containing protein</fullName>
    </recommendedName>
</protein>
<feature type="region of interest" description="Disordered" evidence="2">
    <location>
        <begin position="64"/>
        <end position="95"/>
    </location>
</feature>
<evidence type="ECO:0000256" key="1">
    <source>
        <dbReference type="PROSITE-ProRule" id="PRU00042"/>
    </source>
</evidence>
<evidence type="ECO:0000313" key="5">
    <source>
        <dbReference type="Proteomes" id="UP000772434"/>
    </source>
</evidence>
<evidence type="ECO:0000313" key="4">
    <source>
        <dbReference type="EMBL" id="KAF9064068.1"/>
    </source>
</evidence>
<organism evidence="4 5">
    <name type="scientific">Rhodocollybia butyracea</name>
    <dbReference type="NCBI Taxonomy" id="206335"/>
    <lineage>
        <taxon>Eukaryota</taxon>
        <taxon>Fungi</taxon>
        <taxon>Dikarya</taxon>
        <taxon>Basidiomycota</taxon>
        <taxon>Agaricomycotina</taxon>
        <taxon>Agaricomycetes</taxon>
        <taxon>Agaricomycetidae</taxon>
        <taxon>Agaricales</taxon>
        <taxon>Marasmiineae</taxon>
        <taxon>Omphalotaceae</taxon>
        <taxon>Rhodocollybia</taxon>
    </lineage>
</organism>
<dbReference type="EMBL" id="JADNRY010000132">
    <property type="protein sequence ID" value="KAF9064068.1"/>
    <property type="molecule type" value="Genomic_DNA"/>
</dbReference>
<reference evidence="4" key="1">
    <citation type="submission" date="2020-11" db="EMBL/GenBank/DDBJ databases">
        <authorList>
            <consortium name="DOE Joint Genome Institute"/>
            <person name="Ahrendt S."/>
            <person name="Riley R."/>
            <person name="Andreopoulos W."/>
            <person name="Labutti K."/>
            <person name="Pangilinan J."/>
            <person name="Ruiz-Duenas F.J."/>
            <person name="Barrasa J.M."/>
            <person name="Sanchez-Garcia M."/>
            <person name="Camarero S."/>
            <person name="Miyauchi S."/>
            <person name="Serrano A."/>
            <person name="Linde D."/>
            <person name="Babiker R."/>
            <person name="Drula E."/>
            <person name="Ayuso-Fernandez I."/>
            <person name="Pacheco R."/>
            <person name="Padilla G."/>
            <person name="Ferreira P."/>
            <person name="Barriuso J."/>
            <person name="Kellner H."/>
            <person name="Castanera R."/>
            <person name="Alfaro M."/>
            <person name="Ramirez L."/>
            <person name="Pisabarro A.G."/>
            <person name="Kuo A."/>
            <person name="Tritt A."/>
            <person name="Lipzen A."/>
            <person name="He G."/>
            <person name="Yan M."/>
            <person name="Ng V."/>
            <person name="Cullen D."/>
            <person name="Martin F."/>
            <person name="Rosso M.-N."/>
            <person name="Henrissat B."/>
            <person name="Hibbett D."/>
            <person name="Martinez A.T."/>
            <person name="Grigoriev I.V."/>
        </authorList>
    </citation>
    <scope>NUCLEOTIDE SEQUENCE</scope>
    <source>
        <strain evidence="4">AH 40177</strain>
    </source>
</reference>
<dbReference type="AlphaFoldDB" id="A0A9P5U3T8"/>
<evidence type="ECO:0000256" key="2">
    <source>
        <dbReference type="SAM" id="MobiDB-lite"/>
    </source>
</evidence>
<dbReference type="PROSITE" id="PS00028">
    <property type="entry name" value="ZINC_FINGER_C2H2_1"/>
    <property type="match status" value="1"/>
</dbReference>
<dbReference type="InterPro" id="IPR036236">
    <property type="entry name" value="Znf_C2H2_sf"/>
</dbReference>
<sequence length="293" mass="31621">MAGYSCPQCEATFTRTDALKRHQKSRHNGAGFDELEDFAQSSQDSGATIASSSKQMLVIPEIVQGRPSASGPATGVSSYYRPDDSPPHVASTRTEPPLLSTKVPLLHYLPPLTPRMIYTLHRPHPAPIRTKIDTEELHSPSSHLSPAQPTQIPAPIPPLPPPVQLERLLLEAEAARTAELRKFSRRQRNKAAVELVPAGGTTSDGDHSQDSASSSIANDESPASVDNLHDHEYGLHMTRPEPMESILTENGEPMLNPAELLTQVGWGAVFDGPDSVSDDARSTSSHESSPDPS</sequence>
<evidence type="ECO:0000259" key="3">
    <source>
        <dbReference type="PROSITE" id="PS50157"/>
    </source>
</evidence>
<feature type="domain" description="C2H2-type" evidence="3">
    <location>
        <begin position="4"/>
        <end position="29"/>
    </location>
</feature>
<name>A0A9P5U3T8_9AGAR</name>
<feature type="region of interest" description="Disordered" evidence="2">
    <location>
        <begin position="195"/>
        <end position="227"/>
    </location>
</feature>
<keyword evidence="1" id="KW-0862">Zinc</keyword>
<keyword evidence="1" id="KW-0479">Metal-binding</keyword>
<keyword evidence="1" id="KW-0863">Zinc-finger</keyword>
<keyword evidence="5" id="KW-1185">Reference proteome</keyword>
<dbReference type="SUPFAM" id="SSF57667">
    <property type="entry name" value="beta-beta-alpha zinc fingers"/>
    <property type="match status" value="1"/>
</dbReference>
<feature type="region of interest" description="Disordered" evidence="2">
    <location>
        <begin position="266"/>
        <end position="293"/>
    </location>
</feature>
<accession>A0A9P5U3T8</accession>
<dbReference type="OrthoDB" id="8922241at2759"/>
<gene>
    <name evidence="4" type="ORF">BDP27DRAFT_1426287</name>
</gene>
<dbReference type="GO" id="GO:0008270">
    <property type="term" value="F:zinc ion binding"/>
    <property type="evidence" value="ECO:0007669"/>
    <property type="project" value="UniProtKB-KW"/>
</dbReference>
<dbReference type="Gene3D" id="3.30.160.60">
    <property type="entry name" value="Classic Zinc Finger"/>
    <property type="match status" value="1"/>
</dbReference>
<dbReference type="InterPro" id="IPR013087">
    <property type="entry name" value="Znf_C2H2_type"/>
</dbReference>
<proteinExistence type="predicted"/>
<dbReference type="PROSITE" id="PS50157">
    <property type="entry name" value="ZINC_FINGER_C2H2_2"/>
    <property type="match status" value="1"/>
</dbReference>